<proteinExistence type="predicted"/>
<evidence type="ECO:0000313" key="1">
    <source>
        <dbReference type="EMBL" id="KAK8037653.1"/>
    </source>
</evidence>
<dbReference type="EMBL" id="JAQQWI010000002">
    <property type="protein sequence ID" value="KAK8037653.1"/>
    <property type="molecule type" value="Genomic_DNA"/>
</dbReference>
<comment type="caution">
    <text evidence="1">The sequence shown here is derived from an EMBL/GenBank/DDBJ whole genome shotgun (WGS) entry which is preliminary data.</text>
</comment>
<name>A0ABR1SVV4_9PEZI</name>
<organism evidence="1 2">
    <name type="scientific">Apiospora marii</name>
    <dbReference type="NCBI Taxonomy" id="335849"/>
    <lineage>
        <taxon>Eukaryota</taxon>
        <taxon>Fungi</taxon>
        <taxon>Dikarya</taxon>
        <taxon>Ascomycota</taxon>
        <taxon>Pezizomycotina</taxon>
        <taxon>Sordariomycetes</taxon>
        <taxon>Xylariomycetidae</taxon>
        <taxon>Amphisphaeriales</taxon>
        <taxon>Apiosporaceae</taxon>
        <taxon>Apiospora</taxon>
    </lineage>
</organism>
<protein>
    <submittedName>
        <fullName evidence="1">Uncharacterized protein</fullName>
    </submittedName>
</protein>
<keyword evidence="2" id="KW-1185">Reference proteome</keyword>
<dbReference type="Proteomes" id="UP001396898">
    <property type="component" value="Unassembled WGS sequence"/>
</dbReference>
<gene>
    <name evidence="1" type="ORF">PG991_000999</name>
</gene>
<reference evidence="1 2" key="1">
    <citation type="submission" date="2023-01" db="EMBL/GenBank/DDBJ databases">
        <title>Analysis of 21 Apiospora genomes using comparative genomics revels a genus with tremendous synthesis potential of carbohydrate active enzymes and secondary metabolites.</title>
        <authorList>
            <person name="Sorensen T."/>
        </authorList>
    </citation>
    <scope>NUCLEOTIDE SEQUENCE [LARGE SCALE GENOMIC DNA]</scope>
    <source>
        <strain evidence="1 2">CBS 20057</strain>
    </source>
</reference>
<evidence type="ECO:0000313" key="2">
    <source>
        <dbReference type="Proteomes" id="UP001396898"/>
    </source>
</evidence>
<sequence length="213" mass="23773">MFASPTLNHEKTFFAKRTPLGTYGVRARLGGWAFNRPTCGRPRPDLKLELMCYIGGRQLDASSEEKDKDPALAAGSFGIDFGDRGDEAFKNCCNPPDALPNSTFLYLNETNCGGMKFCFMNNPWVGNSWTYCVQDAATRLMEELRAESGQEFNYTVEDAIVAECEVVYYDWLRNPMLVRKPNPQKCSVGVLQASWMSKGVFLGVLLATTVFLS</sequence>
<accession>A0ABR1SVV4</accession>